<evidence type="ECO:0000313" key="3">
    <source>
        <dbReference type="EMBL" id="MFD1311658.1"/>
    </source>
</evidence>
<sequence>MSDHEYPRRHQRLGRGGPSQVADSGAPAPRPPRKRGVGRVAVLGCLGVLGLAVIIGIAGAAGGGGADGDGDSGASNSSSVHNEAKDEARNDARDGSGAGDAGPGSRAADFRSCVDKNGSAAEKAAVRHITRVTGADERNNILDAPEVFTDFSGGLTGPHQGEGKLIASAFSSCYESDNGLVTVYDRTGEILANGDF</sequence>
<gene>
    <name evidence="3" type="ORF">ACFQ5X_38385</name>
</gene>
<comment type="caution">
    <text evidence="3">The sequence shown here is derived from an EMBL/GenBank/DDBJ whole genome shotgun (WGS) entry which is preliminary data.</text>
</comment>
<feature type="region of interest" description="Disordered" evidence="1">
    <location>
        <begin position="1"/>
        <end position="36"/>
    </location>
</feature>
<evidence type="ECO:0000256" key="2">
    <source>
        <dbReference type="SAM" id="Phobius"/>
    </source>
</evidence>
<keyword evidence="2" id="KW-1133">Transmembrane helix</keyword>
<proteinExistence type="predicted"/>
<dbReference type="RefSeq" id="WP_381330383.1">
    <property type="nucleotide sequence ID" value="NZ_JBHTMM010000086.1"/>
</dbReference>
<feature type="region of interest" description="Disordered" evidence="1">
    <location>
        <begin position="63"/>
        <end position="110"/>
    </location>
</feature>
<organism evidence="3 4">
    <name type="scientific">Streptomyces kaempferi</name>
    <dbReference type="NCBI Taxonomy" id="333725"/>
    <lineage>
        <taxon>Bacteria</taxon>
        <taxon>Bacillati</taxon>
        <taxon>Actinomycetota</taxon>
        <taxon>Actinomycetes</taxon>
        <taxon>Kitasatosporales</taxon>
        <taxon>Streptomycetaceae</taxon>
        <taxon>Streptomyces</taxon>
    </lineage>
</organism>
<protein>
    <submittedName>
        <fullName evidence="3">Uncharacterized protein</fullName>
    </submittedName>
</protein>
<feature type="transmembrane region" description="Helical" evidence="2">
    <location>
        <begin position="40"/>
        <end position="62"/>
    </location>
</feature>
<keyword evidence="4" id="KW-1185">Reference proteome</keyword>
<evidence type="ECO:0000313" key="4">
    <source>
        <dbReference type="Proteomes" id="UP001597058"/>
    </source>
</evidence>
<feature type="compositionally biased region" description="Basic and acidic residues" evidence="1">
    <location>
        <begin position="82"/>
        <end position="94"/>
    </location>
</feature>
<name>A0ABW3XR86_9ACTN</name>
<accession>A0ABW3XR86</accession>
<reference evidence="4" key="1">
    <citation type="journal article" date="2019" name="Int. J. Syst. Evol. Microbiol.">
        <title>The Global Catalogue of Microorganisms (GCM) 10K type strain sequencing project: providing services to taxonomists for standard genome sequencing and annotation.</title>
        <authorList>
            <consortium name="The Broad Institute Genomics Platform"/>
            <consortium name="The Broad Institute Genome Sequencing Center for Infectious Disease"/>
            <person name="Wu L."/>
            <person name="Ma J."/>
        </authorList>
    </citation>
    <scope>NUCLEOTIDE SEQUENCE [LARGE SCALE GENOMIC DNA]</scope>
    <source>
        <strain evidence="4">CGMCC 4.7020</strain>
    </source>
</reference>
<keyword evidence="2" id="KW-0472">Membrane</keyword>
<keyword evidence="2" id="KW-0812">Transmembrane</keyword>
<dbReference type="EMBL" id="JBHTMM010000086">
    <property type="protein sequence ID" value="MFD1311658.1"/>
    <property type="molecule type" value="Genomic_DNA"/>
</dbReference>
<dbReference type="Proteomes" id="UP001597058">
    <property type="component" value="Unassembled WGS sequence"/>
</dbReference>
<evidence type="ECO:0000256" key="1">
    <source>
        <dbReference type="SAM" id="MobiDB-lite"/>
    </source>
</evidence>